<dbReference type="GeneID" id="5026431"/>
<dbReference type="InParanoid" id="A0CR32"/>
<evidence type="ECO:0000256" key="1">
    <source>
        <dbReference type="SAM" id="Phobius"/>
    </source>
</evidence>
<gene>
    <name evidence="2" type="ORF">GSPATT00009562001</name>
</gene>
<keyword evidence="1" id="KW-0812">Transmembrane</keyword>
<keyword evidence="1" id="KW-1133">Transmembrane helix</keyword>
<dbReference type="RefSeq" id="XP_001440646.1">
    <property type="nucleotide sequence ID" value="XM_001440609.1"/>
</dbReference>
<keyword evidence="1" id="KW-0472">Membrane</keyword>
<keyword evidence="3" id="KW-1185">Reference proteome</keyword>
<evidence type="ECO:0008006" key="4">
    <source>
        <dbReference type="Google" id="ProtNLM"/>
    </source>
</evidence>
<evidence type="ECO:0000313" key="2">
    <source>
        <dbReference type="EMBL" id="CAK73249.1"/>
    </source>
</evidence>
<dbReference type="EMBL" id="CT868152">
    <property type="protein sequence ID" value="CAK73249.1"/>
    <property type="molecule type" value="Genomic_DNA"/>
</dbReference>
<sequence>MQHLPSVSPLMYKQHKPSKMQHCSKIIGRYDLEENMCLEIDQRNLGCSSNLNKEACIYQLTDEKGQDVNCRNLYILGIFLERCRLINDVQLQTLSCSDRINKLACMNLPQKVCVWNNSCKNLDDNSNLNQCYASNLPVTPYTCQQSQSDLCMSSWKHGNFRCLEVPIDQLNTITCNQMGLNQKACIAIKTIDQKCIFENKRCSSIEPSQITSCDLKLNINACLSSNQNNELQCEWFESSCRVFQSKEGDCPTRGIVNSSVCSNSKGACMYNGKEKICQKIQRDTLHSLKCNTIGLSKKGCLLVKNKNCCFYGGKCQELNEQDLKNYLCEMDLNEQACVNLETEFQYCQWNGNNCERIFMNQDIDCPLKFNNDLMKVNGNVCQAISKSNVLCKYDKNTNLCVASTNYDECETPFLNFLGCISIQKHHQTCQWYQNKCRFIIIQQNSTLCETLKSVNAQSCSQVYESNSIGCYYDQNSYQCKSVSIDSNQQILNIIQELYTISCKDLSLGINKVLCASLTTPSTPCRWHQDQCSYIKQRKDIANVLCMDLQHANYQACALAQYNNEPCIYSYEQKGCSNNLKKETDCKTDGLNAIGCEQIKKNCYFDKVSCIVKQEIDFIPVVANLNDYQIIRPNYYDSEECKSIYLTKLACSSITKKGQTCIWSFKLNTCTETSITYNEKCFAYSGASVIINPNVCASILSDVSTFCTFDGKTKNCKIPLKIDCNTKCCTEYNLIGINAHLCSRFSDQTKGVYCYFRDQRCQELKVETVDISDQYKVKKYYNDLKLPCSSMNRNSCHMIEWSTNQLCYHNGEVCNNLNFQLYSNLTIFTQEPSQLNKFACLAIEATESALNKLKYFTYNSTNLRCQEFQVNSEYNISKCEDANGNKNICTRYTKNNWCKWDPDALQCKTIKDDVFDEFYDCNSNVNLKACVENKISNCFFTYQNDTCLEYTQDVNPILLNYDWQGSFQVCKCINAVGQKWRYSEEKKNCIKSDETFEDYNCDISKFSGNNRYCYDNTIGQCRWDSANLICYQNGTEISELNCDDYLNKVLCLKVTKEGCMWNDKEYQCQIFQYDPNALKDSYKLINEKACLSIQDAAYYYKRENNECQKFKDYQSRSGCTNYQMNKYACLVYTQGYLCFYDQNESIPNNFCKYFNDQQFACAPKFGNYINIEVCRNLPVSCYFNAITLECKELETSQQQYNLSDFQKEKQYPNKIAFASYIYKQTDPIDYNLTYQFGGLCQLENNCYFVGNNSWTYEFSSDYQEQKKNPYIQISIEWIQINMFCKKQIIKFQLEQQFITYEQNQQKFCIKNTTYISEEMFCYNSSDTITEVYEELDDDADSTYVSIYTSQLNNTQTTAERNQNLSFSKELCLNFKKEEYFFDLKQGGCIQLKNNEHNSPQLNEEDCSNQYSLCYEVTEFVEYNKEKVCGYVDQACKFKDNKCEDATHSTCTELIDLIVSQQACIRCKDQPMKYNTTKQKCEPIYKTINQSCLSQSKGIKCKWKWNKTSKCKGKKFEFECQNIEDKDLDLLDCAILNEDACKEKQYNLCWFNQETKLCMKYNPFKGECQSFKNKQTCIQSMVESCIWTSDTCQIASEQQQCDGLNKFGCLNCQSQSCVWFDNSHKCVQAIFFDQPKNCTDLQQSGISHVNALTCTSMKTQKPCILSKNYKCREIIEPILYQCETVGLNKYACILNTKNKCAFLNNKCITIHTQKEGCKNNLNQNACLNQEEQCIFQGGKCESPNFMPINQLLQEQYATYSSSFCKQIDSDAYVYSDIQKKCVKAENLDTNLTDCSFPGINKQACLNQIKSFCEYKNNQCQKIDKIQIDSCSKQKLNKFACTQVDRISCKFENNECLEVKKDEQFDCKSLQLNVNEKICSYLTESCFYDNKNRVCVKADPDEQEKCEGLNFEACINDSNKLLCEFNKSENKCESSYGYSFCDDQVNKNKCLAITTKGQFCRFEKKKCQKIDITGIKCETQFQTNPITCSKIEDKEACFYDKFEKMCKIYKQYCDNVTCFSHQRFYQNYQLSNIDSFNKNTCVQFQEAISYNPKDLQITKLPVRLLWNDGCAEVKNIQLLYLRCDDYVNIYTCVSILTPKQYCYFKDNKCLNAKLTDFEDKQCDEIININSGVFCAQQSGNPCRFNQLLHKCESFMDNKIACVEENPEKKGYNEAACQLDSENCIFSDQCYKVKKDQLQFCQNALDQEQCSRVLIEGCKSTDNICLKIQDSEYNELKCEDVVNRIGCVNIQTQDQYCQFKESKCVSYTIQKSSYMYFQSSISSKISAQCEMFQNVNHYRFCELTTDLGCMYDFQLNSCKVVPENQYLICQRGINKIACLQQTDNNLKCQFLDYCQDSDSGIQNCQFSDKNLCCKLAATKENCLIQNIYQCQWQNNECQSYQENENKECDRIKFSSLSVCISVEDKFCKFDKDSDSCISFNPNSCDELQSLSQCKRMSTLPCIWPDDKQDKKQCIQMVDQQTSGSLQLSCQDVKVQSGNLKACMNVKLQGQMCIFKDHQCETFQQTNENNCLDNININSCLQQTKSDCYWNLKVNFGEQCQAFQDFDKNDCSKNLSYTSCLKISKEGVFCIWKNQQCQEINDDQLIVYKPSSFTQINVNVCGLINNGDKVQYDKNIYQCVKVQDIRKLSCSTEGLNKEACLNIEKQECLWDVANRKCIKYIFNPQLKTCKILNVSSQSCTQINVQEACGFVKNRCDKVDLKQVKCNSDGLNKYACLNVEEYPCIWIKNSNDVKYHCEDFIPSTPCEQVPKDVNSKVCTLVQEDSCYYNKDKSKCEVPNQNHTDCELVGLNSIGCVQIENCFFKQKCQLFQKNSYASYKCDDFPVANKLICKNAADSCKYNEIQYGCSSANNELCSNDSLSIEACKHQQQCVHKDQSCQCKYGTQPGQEIKENADCEQFKCENLEEKLCLNNGECCKFEKVCKKKQCYDLTQQQCIKNDCDWNNIKESCIDIIECEQFQDQDLCNRQQFQKRQCQWVEMKGKQICVQNKCHNLEKNQICTGSRVAQQTCVEMRQGICASCEEISDSCECLRQSDYCQYDNRKCTSKKCNQYSKELQCPFEFCIFQEKCQTKCEIITDKFNCKQEENCEWIESIYRCNMKCIIIKKSEICDQIYYCQWDDVGKQCLQDFKNEQVTISIFIGTKMIFPIFALISFILI</sequence>
<dbReference type="OMA" id="QCKRMST"/>
<dbReference type="Proteomes" id="UP000000600">
    <property type="component" value="Unassembled WGS sequence"/>
</dbReference>
<feature type="transmembrane region" description="Helical" evidence="1">
    <location>
        <begin position="3147"/>
        <end position="3169"/>
    </location>
</feature>
<name>A0CR32_PARTE</name>
<organism evidence="2 3">
    <name type="scientific">Paramecium tetraurelia</name>
    <dbReference type="NCBI Taxonomy" id="5888"/>
    <lineage>
        <taxon>Eukaryota</taxon>
        <taxon>Sar</taxon>
        <taxon>Alveolata</taxon>
        <taxon>Ciliophora</taxon>
        <taxon>Intramacronucleata</taxon>
        <taxon>Oligohymenophorea</taxon>
        <taxon>Peniculida</taxon>
        <taxon>Parameciidae</taxon>
        <taxon>Paramecium</taxon>
    </lineage>
</organism>
<protein>
    <recommendedName>
        <fullName evidence="4">Transmembrane protein</fullName>
    </recommendedName>
</protein>
<reference evidence="2 3" key="1">
    <citation type="journal article" date="2006" name="Nature">
        <title>Global trends of whole-genome duplications revealed by the ciliate Paramecium tetraurelia.</title>
        <authorList>
            <consortium name="Genoscope"/>
            <person name="Aury J.-M."/>
            <person name="Jaillon O."/>
            <person name="Duret L."/>
            <person name="Noel B."/>
            <person name="Jubin C."/>
            <person name="Porcel B.M."/>
            <person name="Segurens B."/>
            <person name="Daubin V."/>
            <person name="Anthouard V."/>
            <person name="Aiach N."/>
            <person name="Arnaiz O."/>
            <person name="Billaut A."/>
            <person name="Beisson J."/>
            <person name="Blanc I."/>
            <person name="Bouhouche K."/>
            <person name="Camara F."/>
            <person name="Duharcourt S."/>
            <person name="Guigo R."/>
            <person name="Gogendeau D."/>
            <person name="Katinka M."/>
            <person name="Keller A.-M."/>
            <person name="Kissmehl R."/>
            <person name="Klotz C."/>
            <person name="Koll F."/>
            <person name="Le Moue A."/>
            <person name="Lepere C."/>
            <person name="Malinsky S."/>
            <person name="Nowacki M."/>
            <person name="Nowak J.K."/>
            <person name="Plattner H."/>
            <person name="Poulain J."/>
            <person name="Ruiz F."/>
            <person name="Serrano V."/>
            <person name="Zagulski M."/>
            <person name="Dessen P."/>
            <person name="Betermier M."/>
            <person name="Weissenbach J."/>
            <person name="Scarpelli C."/>
            <person name="Schachter V."/>
            <person name="Sperling L."/>
            <person name="Meyer E."/>
            <person name="Cohen J."/>
            <person name="Wincker P."/>
        </authorList>
    </citation>
    <scope>NUCLEOTIDE SEQUENCE [LARGE SCALE GENOMIC DNA]</scope>
    <source>
        <strain evidence="2 3">Stock d4-2</strain>
    </source>
</reference>
<dbReference type="OrthoDB" id="311051at2759"/>
<accession>A0CR32</accession>
<proteinExistence type="predicted"/>
<dbReference type="KEGG" id="ptm:GSPATT00009562001"/>
<dbReference type="HOGENOM" id="CLU_000273_0_0_1"/>
<evidence type="ECO:0000313" key="3">
    <source>
        <dbReference type="Proteomes" id="UP000000600"/>
    </source>
</evidence>